<keyword evidence="4" id="KW-1133">Transmembrane helix</keyword>
<keyword evidence="3" id="KW-0862">Zinc</keyword>
<evidence type="ECO:0000256" key="3">
    <source>
        <dbReference type="ARBA" id="ARBA00022833"/>
    </source>
</evidence>
<dbReference type="AlphaFoldDB" id="A0AAF3EJ92"/>
<evidence type="ECO:0000313" key="7">
    <source>
        <dbReference type="WBParaSite" id="MBELARI_LOCUS1409.1"/>
    </source>
</evidence>
<protein>
    <recommendedName>
        <fullName evidence="5">RING-CH-type domain-containing protein</fullName>
    </recommendedName>
</protein>
<dbReference type="SMART" id="SM00744">
    <property type="entry name" value="RINGv"/>
    <property type="match status" value="1"/>
</dbReference>
<dbReference type="InterPro" id="IPR011016">
    <property type="entry name" value="Znf_RING-CH"/>
</dbReference>
<dbReference type="Proteomes" id="UP000887575">
    <property type="component" value="Unassembled WGS sequence"/>
</dbReference>
<organism evidence="6 7">
    <name type="scientific">Mesorhabditis belari</name>
    <dbReference type="NCBI Taxonomy" id="2138241"/>
    <lineage>
        <taxon>Eukaryota</taxon>
        <taxon>Metazoa</taxon>
        <taxon>Ecdysozoa</taxon>
        <taxon>Nematoda</taxon>
        <taxon>Chromadorea</taxon>
        <taxon>Rhabditida</taxon>
        <taxon>Rhabditina</taxon>
        <taxon>Rhabditomorpha</taxon>
        <taxon>Rhabditoidea</taxon>
        <taxon>Rhabditidae</taxon>
        <taxon>Mesorhabditinae</taxon>
        <taxon>Mesorhabditis</taxon>
    </lineage>
</organism>
<evidence type="ECO:0000256" key="1">
    <source>
        <dbReference type="ARBA" id="ARBA00022723"/>
    </source>
</evidence>
<evidence type="ECO:0000259" key="5">
    <source>
        <dbReference type="PROSITE" id="PS51292"/>
    </source>
</evidence>
<keyword evidence="1" id="KW-0479">Metal-binding</keyword>
<keyword evidence="6" id="KW-1185">Reference proteome</keyword>
<dbReference type="WBParaSite" id="MBELARI_LOCUS1409.1">
    <property type="protein sequence ID" value="MBELARI_LOCUS1409.1"/>
    <property type="gene ID" value="MBELARI_LOCUS1409"/>
</dbReference>
<dbReference type="SUPFAM" id="SSF57850">
    <property type="entry name" value="RING/U-box"/>
    <property type="match status" value="1"/>
</dbReference>
<feature type="domain" description="RING-CH-type" evidence="5">
    <location>
        <begin position="12"/>
        <end position="73"/>
    </location>
</feature>
<keyword evidence="4" id="KW-0812">Transmembrane</keyword>
<sequence length="108" mass="12339">MLQNVFNQVTDSQLSTSPACRIRAQNEDVTTKLIRLCNCKGSIACVHNRCLLQWVTTTNKKLDFRCSTAWLIFMSTLFFLVVRNGLFDLRNLVGCVIGNSTIWYKLCD</sequence>
<evidence type="ECO:0000256" key="2">
    <source>
        <dbReference type="ARBA" id="ARBA00022771"/>
    </source>
</evidence>
<dbReference type="Pfam" id="PF12906">
    <property type="entry name" value="RINGv"/>
    <property type="match status" value="1"/>
</dbReference>
<keyword evidence="4" id="KW-0472">Membrane</keyword>
<accession>A0AAF3EJ92</accession>
<feature type="transmembrane region" description="Helical" evidence="4">
    <location>
        <begin position="62"/>
        <end position="82"/>
    </location>
</feature>
<evidence type="ECO:0000256" key="4">
    <source>
        <dbReference type="SAM" id="Phobius"/>
    </source>
</evidence>
<proteinExistence type="predicted"/>
<name>A0AAF3EJ92_9BILA</name>
<reference evidence="7" key="1">
    <citation type="submission" date="2024-02" db="UniProtKB">
        <authorList>
            <consortium name="WormBaseParasite"/>
        </authorList>
    </citation>
    <scope>IDENTIFICATION</scope>
</reference>
<dbReference type="Gene3D" id="3.30.40.10">
    <property type="entry name" value="Zinc/RING finger domain, C3HC4 (zinc finger)"/>
    <property type="match status" value="1"/>
</dbReference>
<dbReference type="GO" id="GO:0008270">
    <property type="term" value="F:zinc ion binding"/>
    <property type="evidence" value="ECO:0007669"/>
    <property type="project" value="UniProtKB-KW"/>
</dbReference>
<evidence type="ECO:0000313" key="6">
    <source>
        <dbReference type="Proteomes" id="UP000887575"/>
    </source>
</evidence>
<dbReference type="InterPro" id="IPR013083">
    <property type="entry name" value="Znf_RING/FYVE/PHD"/>
</dbReference>
<keyword evidence="2" id="KW-0863">Zinc-finger</keyword>
<dbReference type="PROSITE" id="PS51292">
    <property type="entry name" value="ZF_RING_CH"/>
    <property type="match status" value="1"/>
</dbReference>